<evidence type="ECO:0008006" key="3">
    <source>
        <dbReference type="Google" id="ProtNLM"/>
    </source>
</evidence>
<gene>
    <name evidence="1" type="ORF">PSQ19_17485</name>
</gene>
<organism evidence="1 2">
    <name type="scientific">Devosia algicola</name>
    <dbReference type="NCBI Taxonomy" id="3026418"/>
    <lineage>
        <taxon>Bacteria</taxon>
        <taxon>Pseudomonadati</taxon>
        <taxon>Pseudomonadota</taxon>
        <taxon>Alphaproteobacteria</taxon>
        <taxon>Hyphomicrobiales</taxon>
        <taxon>Devosiaceae</taxon>
        <taxon>Devosia</taxon>
    </lineage>
</organism>
<sequence length="188" mass="20268">MLVIGPKASFPAWREVVTECVNSNAPDGNAEPFTILTTSGDALQKALTSGGTRFVISYDLMIQNADILTTFASQNKVHLVLDEGSPHEGGLWLAARFASPQHRAASYPSRYTDGDADAPTAFGYPVTGSTSYGLAQASACRSAVAIPQDRFLANFMFARPSKTSVSLNHIVTSGQCQWQTARWLFMES</sequence>
<proteinExistence type="predicted"/>
<evidence type="ECO:0000313" key="2">
    <source>
        <dbReference type="Proteomes" id="UP001220530"/>
    </source>
</evidence>
<dbReference type="Proteomes" id="UP001220530">
    <property type="component" value="Chromosome"/>
</dbReference>
<accession>A0ABY7YME4</accession>
<dbReference type="EMBL" id="CP118246">
    <property type="protein sequence ID" value="WDR02382.1"/>
    <property type="molecule type" value="Genomic_DNA"/>
</dbReference>
<dbReference type="RefSeq" id="WP_282218787.1">
    <property type="nucleotide sequence ID" value="NZ_CP118246.1"/>
</dbReference>
<name>A0ABY7YME4_9HYPH</name>
<reference evidence="1 2" key="1">
    <citation type="submission" date="2023-02" db="EMBL/GenBank/DDBJ databases">
        <title>Devosia algicola sp. nov., isolated from the phycosphere of marine algae.</title>
        <authorList>
            <person name="Kim J.M."/>
            <person name="Lee J.K."/>
            <person name="Choi B.J."/>
            <person name="Bayburt H."/>
            <person name="Jeon C.O."/>
        </authorList>
    </citation>
    <scope>NUCLEOTIDE SEQUENCE [LARGE SCALE GENOMIC DNA]</scope>
    <source>
        <strain evidence="1 2">G20-9</strain>
    </source>
</reference>
<evidence type="ECO:0000313" key="1">
    <source>
        <dbReference type="EMBL" id="WDR02382.1"/>
    </source>
</evidence>
<protein>
    <recommendedName>
        <fullName evidence="3">Extracellular solute-binding protein</fullName>
    </recommendedName>
</protein>
<keyword evidence="2" id="KW-1185">Reference proteome</keyword>